<evidence type="ECO:0000313" key="2">
    <source>
        <dbReference type="Proteomes" id="UP000285112"/>
    </source>
</evidence>
<dbReference type="PANTHER" id="PTHR23026:SF123">
    <property type="entry name" value="NAD(P)H NITROREDUCTASE RV3131-RELATED"/>
    <property type="match status" value="1"/>
</dbReference>
<accession>A0A419HZA0</accession>
<dbReference type="EMBL" id="QZFV01000101">
    <property type="protein sequence ID" value="RJQ82485.1"/>
    <property type="molecule type" value="Genomic_DNA"/>
</dbReference>
<comment type="caution">
    <text evidence="1">The sequence shown here is derived from an EMBL/GenBank/DDBJ whole genome shotgun (WGS) entry which is preliminary data.</text>
</comment>
<protein>
    <submittedName>
        <fullName evidence="1">Uncharacterized protein</fullName>
    </submittedName>
</protein>
<dbReference type="AlphaFoldDB" id="A0A419HZA0"/>
<dbReference type="Proteomes" id="UP000285112">
    <property type="component" value="Unassembled WGS sequence"/>
</dbReference>
<evidence type="ECO:0000313" key="1">
    <source>
        <dbReference type="EMBL" id="RJQ82485.1"/>
    </source>
</evidence>
<reference evidence="1 2" key="1">
    <citation type="submission" date="2018-09" db="EMBL/GenBank/DDBJ databases">
        <title>YIM PH 21725 draft genome.</title>
        <authorList>
            <person name="Miao C."/>
        </authorList>
    </citation>
    <scope>NUCLEOTIDE SEQUENCE [LARGE SCALE GENOMIC DNA]</scope>
    <source>
        <strain evidence="2">YIM PH21725</strain>
    </source>
</reference>
<dbReference type="RefSeq" id="WP_120025224.1">
    <property type="nucleotide sequence ID" value="NZ_QZFV01000101.1"/>
</dbReference>
<proteinExistence type="predicted"/>
<dbReference type="SUPFAM" id="SSF55469">
    <property type="entry name" value="FMN-dependent nitroreductase-like"/>
    <property type="match status" value="2"/>
</dbReference>
<dbReference type="OrthoDB" id="8156917at2"/>
<dbReference type="InterPro" id="IPR000415">
    <property type="entry name" value="Nitroreductase-like"/>
</dbReference>
<keyword evidence="2" id="KW-1185">Reference proteome</keyword>
<dbReference type="InterPro" id="IPR050627">
    <property type="entry name" value="Nitroreductase/BluB"/>
</dbReference>
<sequence>MNTSLAPAVERALAAAVRAPSPQNTQPWRFVVTGSRIETWLDRGRVLAIADAAGREARLSCGAAVCNLLLTVRAEGFRAHLRIRPVAAEHDLLAVVDLERGGSASAAERRLAEAVFHRHTNRRPFSDRRVSAAVRSHLVAAAWTERGRLEFLDGTGRYPRVTALIRQAEHEQRTDPEFRAEAAYWTGRRSDSPDGVPTTAFGPAAKVPPVVSLRSSHQNPAVPPRPFEQDPLLAAVLTDDRGTAADVRAGLALQRVLLAATADGLATSFVSQPFETAATRGPLLELFGGLGHVHALLRLGYAYSVRTTRRRPVAEVTDIREPAR</sequence>
<dbReference type="NCBIfam" id="NF047509">
    <property type="entry name" value="Rv3131_FMN_oxido"/>
    <property type="match status" value="1"/>
</dbReference>
<dbReference type="PANTHER" id="PTHR23026">
    <property type="entry name" value="NADPH NITROREDUCTASE"/>
    <property type="match status" value="1"/>
</dbReference>
<dbReference type="Gene3D" id="3.40.109.10">
    <property type="entry name" value="NADH Oxidase"/>
    <property type="match status" value="2"/>
</dbReference>
<dbReference type="GO" id="GO:0016491">
    <property type="term" value="F:oxidoreductase activity"/>
    <property type="evidence" value="ECO:0007669"/>
    <property type="project" value="InterPro"/>
</dbReference>
<name>A0A419HZA0_9PSEU</name>
<organism evidence="1 2">
    <name type="scientific">Amycolatopsis panacis</name>
    <dbReference type="NCBI Taxonomy" id="2340917"/>
    <lineage>
        <taxon>Bacteria</taxon>
        <taxon>Bacillati</taxon>
        <taxon>Actinomycetota</taxon>
        <taxon>Actinomycetes</taxon>
        <taxon>Pseudonocardiales</taxon>
        <taxon>Pseudonocardiaceae</taxon>
        <taxon>Amycolatopsis</taxon>
    </lineage>
</organism>
<gene>
    <name evidence="1" type="ORF">D5S19_21820</name>
</gene>